<evidence type="ECO:0000259" key="1">
    <source>
        <dbReference type="Pfam" id="PF01368"/>
    </source>
</evidence>
<dbReference type="Gene3D" id="3.10.310.30">
    <property type="match status" value="1"/>
</dbReference>
<proteinExistence type="predicted"/>
<dbReference type="GO" id="GO:0008441">
    <property type="term" value="F:3'(2'),5'-bisphosphate nucleotidase activity"/>
    <property type="evidence" value="ECO:0007669"/>
    <property type="project" value="UniProtKB-EC"/>
</dbReference>
<dbReference type="Pfam" id="PF02272">
    <property type="entry name" value="DHHA1"/>
    <property type="match status" value="1"/>
</dbReference>
<reference evidence="3 4" key="1">
    <citation type="submission" date="2021-01" db="EMBL/GenBank/DDBJ databases">
        <title>Genomic Encyclopedia of Type Strains, Phase IV (KMG-IV): sequencing the most valuable type-strain genomes for metagenomic binning, comparative biology and taxonomic classification.</title>
        <authorList>
            <person name="Goeker M."/>
        </authorList>
    </citation>
    <scope>NUCLEOTIDE SEQUENCE [LARGE SCALE GENOMIC DNA]</scope>
    <source>
        <strain evidence="3 4">DSM 24436</strain>
    </source>
</reference>
<comment type="caution">
    <text evidence="3">The sequence shown here is derived from an EMBL/GenBank/DDBJ whole genome shotgun (WGS) entry which is preliminary data.</text>
</comment>
<dbReference type="Proteomes" id="UP000767854">
    <property type="component" value="Unassembled WGS sequence"/>
</dbReference>
<dbReference type="RefSeq" id="WP_204661178.1">
    <property type="nucleotide sequence ID" value="NZ_JAFBDT010000001.1"/>
</dbReference>
<keyword evidence="4" id="KW-1185">Reference proteome</keyword>
<feature type="domain" description="DDH" evidence="1">
    <location>
        <begin position="20"/>
        <end position="161"/>
    </location>
</feature>
<dbReference type="InterPro" id="IPR001667">
    <property type="entry name" value="DDH_dom"/>
</dbReference>
<dbReference type="EC" id="3.1.3.7" evidence="3"/>
<evidence type="ECO:0000313" key="3">
    <source>
        <dbReference type="EMBL" id="MBM7560631.1"/>
    </source>
</evidence>
<dbReference type="InterPro" id="IPR038763">
    <property type="entry name" value="DHH_sf"/>
</dbReference>
<dbReference type="Gene3D" id="3.90.1640.10">
    <property type="entry name" value="inorganic pyrophosphatase (n-terminal core)"/>
    <property type="match status" value="1"/>
</dbReference>
<dbReference type="SUPFAM" id="SSF64182">
    <property type="entry name" value="DHH phosphoesterases"/>
    <property type="match status" value="1"/>
</dbReference>
<name>A0ABS2MML2_9FIRM</name>
<sequence>MKQMVAKIKEILADSNLETFLVFPHVMPDGDTIGSAIGIHRLIKGFGKEGYIVLNDDIPSNLLFLKDPLIWKRSDEVTMDTPAIGIAVDCGEVKLFEDRYPLFKSTKHTISIDHHLTNSMYAEINIVDSKASSTGELIYRMYKEFDVEIDSVTAEALYAAITTDTGGFRYSNTNPDTFAACSELVASGFDFNRLNVEIFQNKPFEKVKLLNEVFATLDLFLNGKAALVVLSESMMDRLNYATYDTDGIVEFVRDIEGVEVVVFIRYMGHGSHKVSMRSKNEFDVSKIALAFSGGGHRKAAGFKSDLSLEALIEALKKAVEGAFHVES</sequence>
<dbReference type="EMBL" id="JAFBDT010000001">
    <property type="protein sequence ID" value="MBM7560631.1"/>
    <property type="molecule type" value="Genomic_DNA"/>
</dbReference>
<dbReference type="PANTHER" id="PTHR47618">
    <property type="entry name" value="BIFUNCTIONAL OLIGORIBONUCLEASE AND PAP PHOSPHATASE NRNA"/>
    <property type="match status" value="1"/>
</dbReference>
<accession>A0ABS2MML2</accession>
<dbReference type="Pfam" id="PF01368">
    <property type="entry name" value="DHH"/>
    <property type="match status" value="1"/>
</dbReference>
<dbReference type="PANTHER" id="PTHR47618:SF1">
    <property type="entry name" value="BIFUNCTIONAL OLIGORIBONUCLEASE AND PAP PHOSPHATASE NRNA"/>
    <property type="match status" value="1"/>
</dbReference>
<dbReference type="InterPro" id="IPR003156">
    <property type="entry name" value="DHHA1_dom"/>
</dbReference>
<keyword evidence="3" id="KW-0378">Hydrolase</keyword>
<gene>
    <name evidence="3" type="ORF">JOC49_000140</name>
</gene>
<organism evidence="3 4">
    <name type="scientific">Fusibacter tunisiensis</name>
    <dbReference type="NCBI Taxonomy" id="1008308"/>
    <lineage>
        <taxon>Bacteria</taxon>
        <taxon>Bacillati</taxon>
        <taxon>Bacillota</taxon>
        <taxon>Clostridia</taxon>
        <taxon>Eubacteriales</taxon>
        <taxon>Eubacteriales Family XII. Incertae Sedis</taxon>
        <taxon>Fusibacter</taxon>
    </lineage>
</organism>
<evidence type="ECO:0000259" key="2">
    <source>
        <dbReference type="Pfam" id="PF02272"/>
    </source>
</evidence>
<evidence type="ECO:0000313" key="4">
    <source>
        <dbReference type="Proteomes" id="UP000767854"/>
    </source>
</evidence>
<dbReference type="InterPro" id="IPR051319">
    <property type="entry name" value="Oligoribo/pAp-PDE_c-di-AMP_PDE"/>
</dbReference>
<dbReference type="EC" id="3.1.13.3" evidence="3"/>
<protein>
    <submittedName>
        <fullName evidence="3">Phosphoesterase RecJ-like protein</fullName>
        <ecNumber evidence="3">3.1.13.3</ecNumber>
        <ecNumber evidence="3">3.1.3.7</ecNumber>
    </submittedName>
</protein>
<feature type="domain" description="DHHA1" evidence="2">
    <location>
        <begin position="244"/>
        <end position="319"/>
    </location>
</feature>